<dbReference type="PANTHER" id="PTHR22807">
    <property type="entry name" value="NOP2 YEAST -RELATED NOL1/NOP2/FMU SUN DOMAIN-CONTAINING"/>
    <property type="match status" value="1"/>
</dbReference>
<keyword evidence="3 5" id="KW-0949">S-adenosyl-L-methionine</keyword>
<dbReference type="Pfam" id="PF01029">
    <property type="entry name" value="NusB"/>
    <property type="match status" value="1"/>
</dbReference>
<feature type="binding site" evidence="5">
    <location>
        <position position="344"/>
    </location>
    <ligand>
        <name>S-adenosyl-L-methionine</name>
        <dbReference type="ChEBI" id="CHEBI:59789"/>
    </ligand>
</feature>
<evidence type="ECO:0000256" key="3">
    <source>
        <dbReference type="ARBA" id="ARBA00022691"/>
    </source>
</evidence>
<dbReference type="InterPro" id="IPR006027">
    <property type="entry name" value="NusB_RsmB_TIM44"/>
</dbReference>
<dbReference type="InterPro" id="IPR054728">
    <property type="entry name" value="RsmB-like_ferredoxin"/>
</dbReference>
<dbReference type="RefSeq" id="WP_101834516.1">
    <property type="nucleotide sequence ID" value="NZ_FZMO01000522.1"/>
</dbReference>
<comment type="similarity">
    <text evidence="5">Belongs to the class I-like SAM-binding methyltransferase superfamily. RsmB/NOP family.</text>
</comment>
<evidence type="ECO:0000256" key="2">
    <source>
        <dbReference type="ARBA" id="ARBA00022679"/>
    </source>
</evidence>
<evidence type="ECO:0000313" key="7">
    <source>
        <dbReference type="EMBL" id="SNQ50926.1"/>
    </source>
</evidence>
<evidence type="ECO:0000259" key="6">
    <source>
        <dbReference type="PROSITE" id="PS51686"/>
    </source>
</evidence>
<dbReference type="Gene3D" id="1.10.940.10">
    <property type="entry name" value="NusB-like"/>
    <property type="match status" value="1"/>
</dbReference>
<dbReference type="EC" id="2.1.1.-" evidence="7"/>
<feature type="active site" description="Nucleophile" evidence="5">
    <location>
        <position position="414"/>
    </location>
</feature>
<keyword evidence="1 5" id="KW-0489">Methyltransferase</keyword>
<dbReference type="PANTHER" id="PTHR22807:SF53">
    <property type="entry name" value="RIBOSOMAL RNA SMALL SUBUNIT METHYLTRANSFERASE B-RELATED"/>
    <property type="match status" value="1"/>
</dbReference>
<dbReference type="InterPro" id="IPR035926">
    <property type="entry name" value="NusB-like_sf"/>
</dbReference>
<dbReference type="GO" id="GO:0006355">
    <property type="term" value="P:regulation of DNA-templated transcription"/>
    <property type="evidence" value="ECO:0007669"/>
    <property type="project" value="InterPro"/>
</dbReference>
<name>A0A2I2KZ37_9ACTN</name>
<dbReference type="SUPFAM" id="SSF53335">
    <property type="entry name" value="S-adenosyl-L-methionine-dependent methyltransferases"/>
    <property type="match status" value="1"/>
</dbReference>
<feature type="binding site" evidence="5">
    <location>
        <position position="319"/>
    </location>
    <ligand>
        <name>S-adenosyl-L-methionine</name>
        <dbReference type="ChEBI" id="CHEBI:59789"/>
    </ligand>
</feature>
<evidence type="ECO:0000256" key="5">
    <source>
        <dbReference type="PROSITE-ProRule" id="PRU01023"/>
    </source>
</evidence>
<organism evidence="7 8">
    <name type="scientific">Frankia canadensis</name>
    <dbReference type="NCBI Taxonomy" id="1836972"/>
    <lineage>
        <taxon>Bacteria</taxon>
        <taxon>Bacillati</taxon>
        <taxon>Actinomycetota</taxon>
        <taxon>Actinomycetes</taxon>
        <taxon>Frankiales</taxon>
        <taxon>Frankiaceae</taxon>
        <taxon>Frankia</taxon>
    </lineage>
</organism>
<dbReference type="PRINTS" id="PR02008">
    <property type="entry name" value="RCMTFAMILY"/>
</dbReference>
<evidence type="ECO:0000313" key="8">
    <source>
        <dbReference type="Proteomes" id="UP000234331"/>
    </source>
</evidence>
<evidence type="ECO:0000256" key="1">
    <source>
        <dbReference type="ARBA" id="ARBA00022603"/>
    </source>
</evidence>
<sequence length="478" mass="49819">MSAPGASGTRGARPPARVDRSRLLAWEVLRAVDERGAYANLVLPRLLADSGLTSRDRAFTTELAYGALRAQGTLDGVLDTATSRPVHDIDPPVRDALRLGAYQLLRTRVPARAAVASTVDLVRATSGERPVRFANAVLRRVAARISETGGDLAVLLGAPRFTADPIGHLAVVTTHPRWIVEAVAEAMGDDLDQTRAALAADDERPAVHLVARPGRVERDDLLAEAARAGLTARPGRYSPYAARLEGGDPARLPSVVEGAAAVQDEGSQLVALALAATPTVGPDLGLTVDLCAGPGGKAALLAGLLTGPGPGGGRLIALEPRMARAALVARSLAGERAAWVVRGDGRAAPLAPGSADRVLVDAPCTGLGALRRRPESRWRRTPGDLAALTPLQSALLVAALDLVRPGGVVAYATCSPHPAETTEVVRQVAGQRPDVSLLDARRALPDVDEAGPGPFVQLWPHRHGTDAMFLALLRRAGA</sequence>
<dbReference type="InterPro" id="IPR001678">
    <property type="entry name" value="MeTrfase_RsmB-F_NOP2_dom"/>
</dbReference>
<gene>
    <name evidence="7" type="ORF">FRACA_570010</name>
</gene>
<proteinExistence type="inferred from homology"/>
<reference evidence="7 8" key="1">
    <citation type="submission" date="2017-06" db="EMBL/GenBank/DDBJ databases">
        <authorList>
            <person name="Kim H.J."/>
            <person name="Triplett B.A."/>
        </authorList>
    </citation>
    <scope>NUCLEOTIDE SEQUENCE [LARGE SCALE GENOMIC DNA]</scope>
    <source>
        <strain evidence="7">FRACA_ARgP5</strain>
    </source>
</reference>
<dbReference type="OrthoDB" id="9810297at2"/>
<feature type="binding site" evidence="5">
    <location>
        <begin position="291"/>
        <end position="297"/>
    </location>
    <ligand>
        <name>S-adenosyl-L-methionine</name>
        <dbReference type="ChEBI" id="CHEBI:59789"/>
    </ligand>
</feature>
<dbReference type="Pfam" id="PF22458">
    <property type="entry name" value="RsmF-B_ferredox"/>
    <property type="match status" value="1"/>
</dbReference>
<keyword evidence="4 5" id="KW-0694">RNA-binding</keyword>
<dbReference type="InterPro" id="IPR023267">
    <property type="entry name" value="RCMT"/>
</dbReference>
<dbReference type="SUPFAM" id="SSF48013">
    <property type="entry name" value="NusB-like"/>
    <property type="match status" value="1"/>
</dbReference>
<dbReference type="GO" id="GO:0008173">
    <property type="term" value="F:RNA methyltransferase activity"/>
    <property type="evidence" value="ECO:0007669"/>
    <property type="project" value="InterPro"/>
</dbReference>
<dbReference type="AlphaFoldDB" id="A0A2I2KZ37"/>
<dbReference type="InterPro" id="IPR049560">
    <property type="entry name" value="MeTrfase_RsmB-F_NOP2_cat"/>
</dbReference>
<feature type="binding site" evidence="5">
    <location>
        <position position="361"/>
    </location>
    <ligand>
        <name>S-adenosyl-L-methionine</name>
        <dbReference type="ChEBI" id="CHEBI:59789"/>
    </ligand>
</feature>
<dbReference type="InterPro" id="IPR029063">
    <property type="entry name" value="SAM-dependent_MTases_sf"/>
</dbReference>
<dbReference type="EMBL" id="FZMO01000522">
    <property type="protein sequence ID" value="SNQ50926.1"/>
    <property type="molecule type" value="Genomic_DNA"/>
</dbReference>
<dbReference type="Gene3D" id="3.40.50.150">
    <property type="entry name" value="Vaccinia Virus protein VP39"/>
    <property type="match status" value="1"/>
</dbReference>
<feature type="domain" description="SAM-dependent MTase RsmB/NOP-type" evidence="6">
    <location>
        <begin position="197"/>
        <end position="476"/>
    </location>
</feature>
<protein>
    <submittedName>
        <fullName evidence="7">Putative enzyme</fullName>
        <ecNumber evidence="7">2.1.1.-</ecNumber>
    </submittedName>
</protein>
<dbReference type="PROSITE" id="PS51686">
    <property type="entry name" value="SAM_MT_RSMB_NOP"/>
    <property type="match status" value="1"/>
</dbReference>
<evidence type="ECO:0000256" key="4">
    <source>
        <dbReference type="ARBA" id="ARBA00022884"/>
    </source>
</evidence>
<keyword evidence="8" id="KW-1185">Reference proteome</keyword>
<dbReference type="GO" id="GO:0003723">
    <property type="term" value="F:RNA binding"/>
    <property type="evidence" value="ECO:0007669"/>
    <property type="project" value="UniProtKB-UniRule"/>
</dbReference>
<dbReference type="Pfam" id="PF01189">
    <property type="entry name" value="Methyltr_RsmB-F"/>
    <property type="match status" value="1"/>
</dbReference>
<dbReference type="GO" id="GO:0001510">
    <property type="term" value="P:RNA methylation"/>
    <property type="evidence" value="ECO:0007669"/>
    <property type="project" value="InterPro"/>
</dbReference>
<accession>A0A2I2KZ37</accession>
<keyword evidence="2 5" id="KW-0808">Transferase</keyword>
<dbReference type="Proteomes" id="UP000234331">
    <property type="component" value="Unassembled WGS sequence"/>
</dbReference>